<proteinExistence type="predicted"/>
<dbReference type="Proteomes" id="UP000789860">
    <property type="component" value="Unassembled WGS sequence"/>
</dbReference>
<feature type="non-terminal residue" evidence="1">
    <location>
        <position position="1"/>
    </location>
</feature>
<organism evidence="1 2">
    <name type="scientific">Scutellospora calospora</name>
    <dbReference type="NCBI Taxonomy" id="85575"/>
    <lineage>
        <taxon>Eukaryota</taxon>
        <taxon>Fungi</taxon>
        <taxon>Fungi incertae sedis</taxon>
        <taxon>Mucoromycota</taxon>
        <taxon>Glomeromycotina</taxon>
        <taxon>Glomeromycetes</taxon>
        <taxon>Diversisporales</taxon>
        <taxon>Gigasporaceae</taxon>
        <taxon>Scutellospora</taxon>
    </lineage>
</organism>
<gene>
    <name evidence="1" type="ORF">SCALOS_LOCUS1759</name>
</gene>
<comment type="caution">
    <text evidence="1">The sequence shown here is derived from an EMBL/GenBank/DDBJ whole genome shotgun (WGS) entry which is preliminary data.</text>
</comment>
<dbReference type="EMBL" id="CAJVPM010001323">
    <property type="protein sequence ID" value="CAG8464541.1"/>
    <property type="molecule type" value="Genomic_DNA"/>
</dbReference>
<reference evidence="1" key="1">
    <citation type="submission" date="2021-06" db="EMBL/GenBank/DDBJ databases">
        <authorList>
            <person name="Kallberg Y."/>
            <person name="Tangrot J."/>
            <person name="Rosling A."/>
        </authorList>
    </citation>
    <scope>NUCLEOTIDE SEQUENCE</scope>
    <source>
        <strain evidence="1">AU212A</strain>
    </source>
</reference>
<evidence type="ECO:0000313" key="1">
    <source>
        <dbReference type="EMBL" id="CAG8464541.1"/>
    </source>
</evidence>
<accession>A0ACA9KBY6</accession>
<name>A0ACA9KBY6_9GLOM</name>
<protein>
    <submittedName>
        <fullName evidence="1">11082_t:CDS:1</fullName>
    </submittedName>
</protein>
<evidence type="ECO:0000313" key="2">
    <source>
        <dbReference type="Proteomes" id="UP000789860"/>
    </source>
</evidence>
<keyword evidence="2" id="KW-1185">Reference proteome</keyword>
<sequence>ASARTFVAKVLGDFATYKVLLPLALYKVSGGLFYVYKGVSDFFLLRSKR</sequence>